<sequence length="287" mass="30710">MTDTLDVAAVQFEARALSGPEDFAAQVDAALDAAAGARLVVFPELMTTGFGTLAAGWRGRDLAAYFAEVAEHTDLYLEVFGAAARARDQVVLAGSHLVAAPGGFLNVAHLFHPDGRVVRHEKTLLFPAERQWRSIEGERLTTAEVDGVTVGFATCYEAEIPEVTTALARRGAEVLLVPSATFTEAGFHRVRHCAAARCIENQVYAVHASTFSTGLEPLVQTWARSSVLGPCDAGFPPDGILAEAKENVPDVITARLDLALLQENRRSGAAPTVLDRARRADLFASWG</sequence>
<reference evidence="3" key="1">
    <citation type="journal article" date="2019" name="Int. J. Syst. Evol. Microbiol.">
        <title>The Global Catalogue of Microorganisms (GCM) 10K type strain sequencing project: providing services to taxonomists for standard genome sequencing and annotation.</title>
        <authorList>
            <consortium name="The Broad Institute Genomics Platform"/>
            <consortium name="The Broad Institute Genome Sequencing Center for Infectious Disease"/>
            <person name="Wu L."/>
            <person name="Ma J."/>
        </authorList>
    </citation>
    <scope>NUCLEOTIDE SEQUENCE [LARGE SCALE GENOMIC DNA]</scope>
    <source>
        <strain evidence="3">JCM 18055</strain>
    </source>
</reference>
<gene>
    <name evidence="2" type="ORF">GCM10023215_47620</name>
</gene>
<comment type="caution">
    <text evidence="2">The sequence shown here is derived from an EMBL/GenBank/DDBJ whole genome shotgun (WGS) entry which is preliminary data.</text>
</comment>
<dbReference type="Gene3D" id="3.60.110.10">
    <property type="entry name" value="Carbon-nitrogen hydrolase"/>
    <property type="match status" value="1"/>
</dbReference>
<dbReference type="GO" id="GO:0016787">
    <property type="term" value="F:hydrolase activity"/>
    <property type="evidence" value="ECO:0007669"/>
    <property type="project" value="UniProtKB-KW"/>
</dbReference>
<dbReference type="InterPro" id="IPR036526">
    <property type="entry name" value="C-N_Hydrolase_sf"/>
</dbReference>
<name>A0ABP8X840_9PSEU</name>
<keyword evidence="3" id="KW-1185">Reference proteome</keyword>
<dbReference type="SUPFAM" id="SSF56317">
    <property type="entry name" value="Carbon-nitrogen hydrolase"/>
    <property type="match status" value="1"/>
</dbReference>
<organism evidence="2 3">
    <name type="scientific">Pseudonocardia yuanmonensis</name>
    <dbReference type="NCBI Taxonomy" id="1095914"/>
    <lineage>
        <taxon>Bacteria</taxon>
        <taxon>Bacillati</taxon>
        <taxon>Actinomycetota</taxon>
        <taxon>Actinomycetes</taxon>
        <taxon>Pseudonocardiales</taxon>
        <taxon>Pseudonocardiaceae</taxon>
        <taxon>Pseudonocardia</taxon>
    </lineage>
</organism>
<dbReference type="Proteomes" id="UP001500325">
    <property type="component" value="Unassembled WGS sequence"/>
</dbReference>
<protein>
    <submittedName>
        <fullName evidence="2">Carbon-nitrogen hydrolase family protein</fullName>
    </submittedName>
</protein>
<feature type="domain" description="CN hydrolase" evidence="1">
    <location>
        <begin position="5"/>
        <end position="258"/>
    </location>
</feature>
<keyword evidence="2" id="KW-0378">Hydrolase</keyword>
<dbReference type="InterPro" id="IPR003010">
    <property type="entry name" value="C-N_Hydrolase"/>
</dbReference>
<dbReference type="EMBL" id="BAABIC010000018">
    <property type="protein sequence ID" value="GAA4702803.1"/>
    <property type="molecule type" value="Genomic_DNA"/>
</dbReference>
<evidence type="ECO:0000259" key="1">
    <source>
        <dbReference type="PROSITE" id="PS50263"/>
    </source>
</evidence>
<dbReference type="RefSeq" id="WP_345382956.1">
    <property type="nucleotide sequence ID" value="NZ_BAABIC010000018.1"/>
</dbReference>
<proteinExistence type="predicted"/>
<dbReference type="Pfam" id="PF00795">
    <property type="entry name" value="CN_hydrolase"/>
    <property type="match status" value="1"/>
</dbReference>
<dbReference type="PROSITE" id="PS50263">
    <property type="entry name" value="CN_HYDROLASE"/>
    <property type="match status" value="1"/>
</dbReference>
<dbReference type="PANTHER" id="PTHR23088:SF50">
    <property type="entry name" value="HYDROLASE YHCX"/>
    <property type="match status" value="1"/>
</dbReference>
<dbReference type="PANTHER" id="PTHR23088">
    <property type="entry name" value="NITRILASE-RELATED"/>
    <property type="match status" value="1"/>
</dbReference>
<evidence type="ECO:0000313" key="2">
    <source>
        <dbReference type="EMBL" id="GAA4702803.1"/>
    </source>
</evidence>
<evidence type="ECO:0000313" key="3">
    <source>
        <dbReference type="Proteomes" id="UP001500325"/>
    </source>
</evidence>
<accession>A0ABP8X840</accession>